<proteinExistence type="inferred from homology"/>
<evidence type="ECO:0000256" key="6">
    <source>
        <dbReference type="RuleBase" id="RU003331"/>
    </source>
</evidence>
<dbReference type="GO" id="GO:0004017">
    <property type="term" value="F:AMP kinase activity"/>
    <property type="evidence" value="ECO:0007669"/>
    <property type="project" value="UniProtKB-EC"/>
</dbReference>
<keyword evidence="6" id="KW-0067">ATP-binding</keyword>
<evidence type="ECO:0000256" key="2">
    <source>
        <dbReference type="ARBA" id="ARBA00022727"/>
    </source>
</evidence>
<comment type="caution">
    <text evidence="7">The sequence shown here is derived from an EMBL/GenBank/DDBJ whole genome shotgun (WGS) entry which is preliminary data.</text>
</comment>
<dbReference type="PANTHER" id="PTHR23359">
    <property type="entry name" value="NUCLEOTIDE KINASE"/>
    <property type="match status" value="1"/>
</dbReference>
<evidence type="ECO:0000256" key="5">
    <source>
        <dbReference type="RuleBase" id="RU003330"/>
    </source>
</evidence>
<keyword evidence="1 5" id="KW-0808">Transferase</keyword>
<accession>A0A931SB88</accession>
<dbReference type="GO" id="GO:0005737">
    <property type="term" value="C:cytoplasm"/>
    <property type="evidence" value="ECO:0007669"/>
    <property type="project" value="UniProtKB-SubCell"/>
</dbReference>
<keyword evidence="4 5" id="KW-0418">Kinase</keyword>
<dbReference type="GO" id="GO:0005524">
    <property type="term" value="F:ATP binding"/>
    <property type="evidence" value="ECO:0007669"/>
    <property type="project" value="UniProtKB-KW"/>
</dbReference>
<comment type="subunit">
    <text evidence="6">Monomer.</text>
</comment>
<evidence type="ECO:0000256" key="3">
    <source>
        <dbReference type="ARBA" id="ARBA00022741"/>
    </source>
</evidence>
<dbReference type="AlphaFoldDB" id="A0A931SB88"/>
<evidence type="ECO:0000256" key="1">
    <source>
        <dbReference type="ARBA" id="ARBA00022679"/>
    </source>
</evidence>
<dbReference type="Gene3D" id="3.40.50.300">
    <property type="entry name" value="P-loop containing nucleotide triphosphate hydrolases"/>
    <property type="match status" value="1"/>
</dbReference>
<dbReference type="EMBL" id="JACOZA010000032">
    <property type="protein sequence ID" value="MBI2096780.1"/>
    <property type="molecule type" value="Genomic_DNA"/>
</dbReference>
<keyword evidence="2" id="KW-0545">Nucleotide biosynthesis</keyword>
<organism evidence="7 8">
    <name type="scientific">Candidatus Sungiibacteriota bacterium</name>
    <dbReference type="NCBI Taxonomy" id="2750080"/>
    <lineage>
        <taxon>Bacteria</taxon>
        <taxon>Candidatus Sungiibacteriota</taxon>
    </lineage>
</organism>
<dbReference type="EC" id="2.7.4.3" evidence="6"/>
<dbReference type="Proteomes" id="UP000724148">
    <property type="component" value="Unassembled WGS sequence"/>
</dbReference>
<dbReference type="PRINTS" id="PR00094">
    <property type="entry name" value="ADENYLTKNASE"/>
</dbReference>
<keyword evidence="3 6" id="KW-0547">Nucleotide-binding</keyword>
<gene>
    <name evidence="7" type="ORF">HYT40_01315</name>
</gene>
<sequence length="55" mass="5973">MKPFVIFLFGPPGSGKSTQAALIAKEFGAVHVDTGDLLRVILDDPARQHDPKIQE</sequence>
<dbReference type="InterPro" id="IPR027417">
    <property type="entry name" value="P-loop_NTPase"/>
</dbReference>
<dbReference type="Pfam" id="PF13207">
    <property type="entry name" value="AAA_17"/>
    <property type="match status" value="1"/>
</dbReference>
<comment type="similarity">
    <text evidence="5">Belongs to the adenylate kinase family.</text>
</comment>
<dbReference type="SUPFAM" id="SSF52540">
    <property type="entry name" value="P-loop containing nucleoside triphosphate hydrolases"/>
    <property type="match status" value="1"/>
</dbReference>
<evidence type="ECO:0000313" key="7">
    <source>
        <dbReference type="EMBL" id="MBI2096780.1"/>
    </source>
</evidence>
<feature type="non-terminal residue" evidence="7">
    <location>
        <position position="55"/>
    </location>
</feature>
<evidence type="ECO:0000313" key="8">
    <source>
        <dbReference type="Proteomes" id="UP000724148"/>
    </source>
</evidence>
<protein>
    <recommendedName>
        <fullName evidence="6">Adenylate kinase</fullName>
        <ecNumber evidence="6">2.7.4.3</ecNumber>
    </recommendedName>
</protein>
<dbReference type="InterPro" id="IPR000850">
    <property type="entry name" value="Adenylat/UMP-CMP_kin"/>
</dbReference>
<evidence type="ECO:0000256" key="4">
    <source>
        <dbReference type="ARBA" id="ARBA00022777"/>
    </source>
</evidence>
<comment type="catalytic activity">
    <reaction evidence="6">
        <text>AMP + ATP = 2 ADP</text>
        <dbReference type="Rhea" id="RHEA:12973"/>
        <dbReference type="ChEBI" id="CHEBI:30616"/>
        <dbReference type="ChEBI" id="CHEBI:456215"/>
        <dbReference type="ChEBI" id="CHEBI:456216"/>
        <dbReference type="EC" id="2.7.4.3"/>
    </reaction>
</comment>
<reference evidence="7" key="1">
    <citation type="submission" date="2020-07" db="EMBL/GenBank/DDBJ databases">
        <title>Huge and variable diversity of episymbiotic CPR bacteria and DPANN archaea in groundwater ecosystems.</title>
        <authorList>
            <person name="He C.Y."/>
            <person name="Keren R."/>
            <person name="Whittaker M."/>
            <person name="Farag I.F."/>
            <person name="Doudna J."/>
            <person name="Cate J.H.D."/>
            <person name="Banfield J.F."/>
        </authorList>
    </citation>
    <scope>NUCLEOTIDE SEQUENCE</scope>
    <source>
        <strain evidence="7">NC_groundwater_193_Ag_S-0.1um_51_7</strain>
    </source>
</reference>
<name>A0A931SB88_9BACT</name>
<comment type="subcellular location">
    <subcellularLocation>
        <location evidence="6">Cytoplasm</location>
    </subcellularLocation>
</comment>